<gene>
    <name evidence="1" type="ORF">ETSY2_48910</name>
</gene>
<evidence type="ECO:0000313" key="1">
    <source>
        <dbReference type="EMBL" id="ETW94928.1"/>
    </source>
</evidence>
<reference evidence="1 2" key="1">
    <citation type="journal article" date="2014" name="Nature">
        <title>An environmental bacterial taxon with a large and distinct metabolic repertoire.</title>
        <authorList>
            <person name="Wilson M.C."/>
            <person name="Mori T."/>
            <person name="Ruckert C."/>
            <person name="Uria A.R."/>
            <person name="Helf M.J."/>
            <person name="Takada K."/>
            <person name="Gernert C."/>
            <person name="Steffens U.A."/>
            <person name="Heycke N."/>
            <person name="Schmitt S."/>
            <person name="Rinke C."/>
            <person name="Helfrich E.J."/>
            <person name="Brachmann A.O."/>
            <person name="Gurgui C."/>
            <person name="Wakimoto T."/>
            <person name="Kracht M."/>
            <person name="Crusemann M."/>
            <person name="Hentschel U."/>
            <person name="Abe I."/>
            <person name="Matsunaga S."/>
            <person name="Kalinowski J."/>
            <person name="Takeyama H."/>
            <person name="Piel J."/>
        </authorList>
    </citation>
    <scope>NUCLEOTIDE SEQUENCE [LARGE SCALE GENOMIC DNA]</scope>
    <source>
        <strain evidence="2">TSY2</strain>
    </source>
</reference>
<dbReference type="HOGENOM" id="CLU_2599474_0_0_7"/>
<keyword evidence="2" id="KW-1185">Reference proteome</keyword>
<dbReference type="Proteomes" id="UP000019140">
    <property type="component" value="Unassembled WGS sequence"/>
</dbReference>
<proteinExistence type="predicted"/>
<evidence type="ECO:0000313" key="2">
    <source>
        <dbReference type="Proteomes" id="UP000019140"/>
    </source>
</evidence>
<dbReference type="AlphaFoldDB" id="W4LA09"/>
<dbReference type="EMBL" id="AZHX01002383">
    <property type="protein sequence ID" value="ETW94928.1"/>
    <property type="molecule type" value="Genomic_DNA"/>
</dbReference>
<organism evidence="1 2">
    <name type="scientific">Candidatus Entotheonella gemina</name>
    <dbReference type="NCBI Taxonomy" id="1429439"/>
    <lineage>
        <taxon>Bacteria</taxon>
        <taxon>Pseudomonadati</taxon>
        <taxon>Nitrospinota/Tectimicrobiota group</taxon>
        <taxon>Candidatus Tectimicrobiota</taxon>
        <taxon>Candidatus Entotheonellia</taxon>
        <taxon>Candidatus Entotheonellales</taxon>
        <taxon>Candidatus Entotheonellaceae</taxon>
        <taxon>Candidatus Entotheonella</taxon>
    </lineage>
</organism>
<name>W4LA09_9BACT</name>
<accession>W4LA09</accession>
<sequence>MQSTVEWGSESSEVGLGTVAYVRFSTTSGYVTVAWTFDWIGEVVPRIELPANLQCTCELNTEEPAAVVLVVTLRPVFHQ</sequence>
<comment type="caution">
    <text evidence="1">The sequence shown here is derived from an EMBL/GenBank/DDBJ whole genome shotgun (WGS) entry which is preliminary data.</text>
</comment>
<protein>
    <submittedName>
        <fullName evidence="1">Uncharacterized protein</fullName>
    </submittedName>
</protein>